<reference evidence="2 3" key="1">
    <citation type="submission" date="2023-03" db="EMBL/GenBank/DDBJ databases">
        <title>High-quality genome of Scylla paramamosain provides insights in environmental adaptation.</title>
        <authorList>
            <person name="Zhang L."/>
        </authorList>
    </citation>
    <scope>NUCLEOTIDE SEQUENCE [LARGE SCALE GENOMIC DNA]</scope>
    <source>
        <strain evidence="2">LZ_2023a</strain>
        <tissue evidence="2">Muscle</tissue>
    </source>
</reference>
<feature type="region of interest" description="Disordered" evidence="1">
    <location>
        <begin position="1"/>
        <end position="51"/>
    </location>
</feature>
<evidence type="ECO:0000313" key="3">
    <source>
        <dbReference type="Proteomes" id="UP001487740"/>
    </source>
</evidence>
<sequence>MDYWVGSSFTSEQGKAVDEDQQAEHTNSAHHQHSVEDRRKRNAVPDSKLENSRPLVLWMSGVALLESGSVYPHFQSSSNSSSSHCCPEEEAP</sequence>
<proteinExistence type="predicted"/>
<feature type="region of interest" description="Disordered" evidence="1">
    <location>
        <begin position="71"/>
        <end position="92"/>
    </location>
</feature>
<dbReference type="EMBL" id="JARAKH010000044">
    <property type="protein sequence ID" value="KAK8379006.1"/>
    <property type="molecule type" value="Genomic_DNA"/>
</dbReference>
<accession>A0AAW0SV62</accession>
<dbReference type="AlphaFoldDB" id="A0AAW0SV62"/>
<gene>
    <name evidence="2" type="ORF">O3P69_009630</name>
</gene>
<evidence type="ECO:0000313" key="2">
    <source>
        <dbReference type="EMBL" id="KAK8379006.1"/>
    </source>
</evidence>
<evidence type="ECO:0000256" key="1">
    <source>
        <dbReference type="SAM" id="MobiDB-lite"/>
    </source>
</evidence>
<dbReference type="Proteomes" id="UP001487740">
    <property type="component" value="Unassembled WGS sequence"/>
</dbReference>
<organism evidence="2 3">
    <name type="scientific">Scylla paramamosain</name>
    <name type="common">Mud crab</name>
    <dbReference type="NCBI Taxonomy" id="85552"/>
    <lineage>
        <taxon>Eukaryota</taxon>
        <taxon>Metazoa</taxon>
        <taxon>Ecdysozoa</taxon>
        <taxon>Arthropoda</taxon>
        <taxon>Crustacea</taxon>
        <taxon>Multicrustacea</taxon>
        <taxon>Malacostraca</taxon>
        <taxon>Eumalacostraca</taxon>
        <taxon>Eucarida</taxon>
        <taxon>Decapoda</taxon>
        <taxon>Pleocyemata</taxon>
        <taxon>Brachyura</taxon>
        <taxon>Eubrachyura</taxon>
        <taxon>Portunoidea</taxon>
        <taxon>Portunidae</taxon>
        <taxon>Portuninae</taxon>
        <taxon>Scylla</taxon>
    </lineage>
</organism>
<comment type="caution">
    <text evidence="2">The sequence shown here is derived from an EMBL/GenBank/DDBJ whole genome shotgun (WGS) entry which is preliminary data.</text>
</comment>
<protein>
    <submittedName>
        <fullName evidence="2">Uncharacterized protein</fullName>
    </submittedName>
</protein>
<name>A0AAW0SV62_SCYPA</name>
<keyword evidence="3" id="KW-1185">Reference proteome</keyword>